<dbReference type="Proteomes" id="UP000293568">
    <property type="component" value="Chromosome"/>
</dbReference>
<dbReference type="InterPro" id="IPR023393">
    <property type="entry name" value="START-like_dom_sf"/>
</dbReference>
<feature type="domain" description="Activator of Hsp90 ATPase homologue 1/2-like C-terminal" evidence="2">
    <location>
        <begin position="26"/>
        <end position="164"/>
    </location>
</feature>
<organism evidence="3 4">
    <name type="scientific">Paenibacillus protaetiae</name>
    <dbReference type="NCBI Taxonomy" id="2509456"/>
    <lineage>
        <taxon>Bacteria</taxon>
        <taxon>Bacillati</taxon>
        <taxon>Bacillota</taxon>
        <taxon>Bacilli</taxon>
        <taxon>Bacillales</taxon>
        <taxon>Paenibacillaceae</taxon>
        <taxon>Paenibacillus</taxon>
    </lineage>
</organism>
<keyword evidence="4" id="KW-1185">Reference proteome</keyword>
<dbReference type="KEGG" id="pprt:ET464_13250"/>
<evidence type="ECO:0000256" key="1">
    <source>
        <dbReference type="ARBA" id="ARBA00006817"/>
    </source>
</evidence>
<dbReference type="InterPro" id="IPR013538">
    <property type="entry name" value="ASHA1/2-like_C"/>
</dbReference>
<protein>
    <submittedName>
        <fullName evidence="3">SRPBCC domain-containing protein</fullName>
    </submittedName>
</protein>
<proteinExistence type="inferred from homology"/>
<reference evidence="3 4" key="1">
    <citation type="submission" date="2019-01" db="EMBL/GenBank/DDBJ databases">
        <title>Genome sequencing of strain FW100M-2.</title>
        <authorList>
            <person name="Heo J."/>
            <person name="Kim S.-J."/>
            <person name="Kim J.-S."/>
            <person name="Hong S.-B."/>
            <person name="Kwon S.-W."/>
        </authorList>
    </citation>
    <scope>NUCLEOTIDE SEQUENCE [LARGE SCALE GENOMIC DNA]</scope>
    <source>
        <strain evidence="3 4">FW100M-2</strain>
    </source>
</reference>
<comment type="similarity">
    <text evidence="1">Belongs to the AHA1 family.</text>
</comment>
<evidence type="ECO:0000313" key="3">
    <source>
        <dbReference type="EMBL" id="QAY67223.1"/>
    </source>
</evidence>
<sequence length="171" mass="19309">MFKKKGISQITAKAKGQDLILERVFDAPKEAVFRAYKEADQLVRWWGPNGWTLTHCSVDFRPGGSWHYCMSQDGGEMASWGKAVYNEIEEPDKIVYNDYFSDEEGGINPDMQQLLITLTFETKGKMTKLINRAHFASPEALKSTLEMGLVQGMSQTWDRLAAHLKETAAGK</sequence>
<evidence type="ECO:0000313" key="4">
    <source>
        <dbReference type="Proteomes" id="UP000293568"/>
    </source>
</evidence>
<dbReference type="Gene3D" id="3.30.530.20">
    <property type="match status" value="1"/>
</dbReference>
<name>A0A4P6EY94_9BACL</name>
<dbReference type="Pfam" id="PF08327">
    <property type="entry name" value="AHSA1"/>
    <property type="match status" value="1"/>
</dbReference>
<accession>A0A4P6EY94</accession>
<dbReference type="EMBL" id="CP035492">
    <property type="protein sequence ID" value="QAY67223.1"/>
    <property type="molecule type" value="Genomic_DNA"/>
</dbReference>
<dbReference type="RefSeq" id="WP_129441618.1">
    <property type="nucleotide sequence ID" value="NZ_CP035492.1"/>
</dbReference>
<evidence type="ECO:0000259" key="2">
    <source>
        <dbReference type="Pfam" id="PF08327"/>
    </source>
</evidence>
<gene>
    <name evidence="3" type="ORF">ET464_13250</name>
</gene>
<dbReference type="OrthoDB" id="118413at2"/>
<dbReference type="AlphaFoldDB" id="A0A4P6EY94"/>
<dbReference type="SUPFAM" id="SSF55961">
    <property type="entry name" value="Bet v1-like"/>
    <property type="match status" value="1"/>
</dbReference>